<comment type="similarity">
    <text evidence="5">Belongs to the YicC/YloC family.</text>
</comment>
<evidence type="ECO:0000256" key="3">
    <source>
        <dbReference type="ARBA" id="ARBA00022759"/>
    </source>
</evidence>
<dbReference type="GO" id="GO:0016787">
    <property type="term" value="F:hydrolase activity"/>
    <property type="evidence" value="ECO:0007669"/>
    <property type="project" value="UniProtKB-KW"/>
</dbReference>
<dbReference type="RefSeq" id="WP_034740824.1">
    <property type="nucleotide sequence ID" value="NZ_BAUT01000001.1"/>
</dbReference>
<protein>
    <submittedName>
        <fullName evidence="8">Protein YicC</fullName>
    </submittedName>
</protein>
<dbReference type="Pfam" id="PF03755">
    <property type="entry name" value="YicC-like_N"/>
    <property type="match status" value="1"/>
</dbReference>
<dbReference type="AlphaFoldDB" id="W4PWW8"/>
<evidence type="ECO:0000259" key="6">
    <source>
        <dbReference type="Pfam" id="PF03755"/>
    </source>
</evidence>
<dbReference type="OrthoDB" id="9771229at2"/>
<dbReference type="EMBL" id="BAUT01000001">
    <property type="protein sequence ID" value="GAE24190.1"/>
    <property type="molecule type" value="Genomic_DNA"/>
</dbReference>
<evidence type="ECO:0000313" key="8">
    <source>
        <dbReference type="EMBL" id="GAE24190.1"/>
    </source>
</evidence>
<dbReference type="GO" id="GO:0004521">
    <property type="term" value="F:RNA endonuclease activity"/>
    <property type="evidence" value="ECO:0007669"/>
    <property type="project" value="InterPro"/>
</dbReference>
<accession>W4PWW8</accession>
<evidence type="ECO:0000259" key="7">
    <source>
        <dbReference type="Pfam" id="PF08340"/>
    </source>
</evidence>
<dbReference type="InterPro" id="IPR013551">
    <property type="entry name" value="YicC-like_C"/>
</dbReference>
<dbReference type="STRING" id="1236970.JCM9140_100"/>
<dbReference type="Proteomes" id="UP000018890">
    <property type="component" value="Unassembled WGS sequence"/>
</dbReference>
<keyword evidence="2" id="KW-0540">Nuclease</keyword>
<evidence type="ECO:0000256" key="1">
    <source>
        <dbReference type="ARBA" id="ARBA00001968"/>
    </source>
</evidence>
<proteinExistence type="inferred from homology"/>
<evidence type="ECO:0000256" key="5">
    <source>
        <dbReference type="ARBA" id="ARBA00035648"/>
    </source>
</evidence>
<keyword evidence="9" id="KW-1185">Reference proteome</keyword>
<feature type="domain" description="Endoribonuclease YicC-like C-terminal" evidence="7">
    <location>
        <begin position="173"/>
        <end position="294"/>
    </location>
</feature>
<name>W4PWW8_9BACI</name>
<keyword evidence="4" id="KW-0378">Hydrolase</keyword>
<dbReference type="InterPro" id="IPR005229">
    <property type="entry name" value="YicC/YloC-like"/>
</dbReference>
<dbReference type="InterPro" id="IPR013527">
    <property type="entry name" value="YicC-like_N"/>
</dbReference>
<evidence type="ECO:0000256" key="2">
    <source>
        <dbReference type="ARBA" id="ARBA00022722"/>
    </source>
</evidence>
<feature type="domain" description="Endoribonuclease YicC-like N-terminal" evidence="6">
    <location>
        <begin position="1"/>
        <end position="157"/>
    </location>
</feature>
<evidence type="ECO:0000313" key="9">
    <source>
        <dbReference type="Proteomes" id="UP000018890"/>
    </source>
</evidence>
<reference evidence="8" key="1">
    <citation type="journal article" date="2014" name="Genome Announc.">
        <title>Draft Genome Sequences of Three Alkaliphilic Bacillus Strains, Bacillus wakoensis JCM 9140T, Bacillus akibai JCM 9157T, and Bacillus hemicellulosilyticus JCM 9152T.</title>
        <authorList>
            <person name="Yuki M."/>
            <person name="Oshima K."/>
            <person name="Suda W."/>
            <person name="Oshida Y."/>
            <person name="Kitamura K."/>
            <person name="Iida T."/>
            <person name="Hattori M."/>
            <person name="Ohkuma M."/>
        </authorList>
    </citation>
    <scope>NUCLEOTIDE SEQUENCE [LARGE SCALE GENOMIC DNA]</scope>
    <source>
        <strain evidence="8">JCM 9140</strain>
    </source>
</reference>
<keyword evidence="3" id="KW-0255">Endonuclease</keyword>
<gene>
    <name evidence="8" type="ORF">JCM9140_100</name>
</gene>
<comment type="cofactor">
    <cofactor evidence="1">
        <name>a divalent metal cation</name>
        <dbReference type="ChEBI" id="CHEBI:60240"/>
    </cofactor>
</comment>
<sequence>MKSMTGYGSSTVSLEHAEVSIEVKAVNHRFLDMQVKLPNPFQFLEESIRRQMKRHVFRGKLDVVFHLEENRNTKRKVTIDEELLEQFKQASDLLQGKLGSDFPLDLSALLLDNGVVQIEEMSEDKWTEHEQLLQEGLMQALLSFNNMRETEGNYLKQDMLKWLQEVEECCDRIEEIAPMLIDRYREKIEERIKQYTDGEIEIDESRLLTEIAIFSEKMDISEELVRMKAHVIQYKHYLDKTDEAIGRRLDFLLQEMNRELNTIGSKAADSIIRQHVVELKGFIEKLKEQVQNVE</sequence>
<evidence type="ECO:0000256" key="4">
    <source>
        <dbReference type="ARBA" id="ARBA00022801"/>
    </source>
</evidence>
<comment type="caution">
    <text evidence="8">The sequence shown here is derived from an EMBL/GenBank/DDBJ whole genome shotgun (WGS) entry which is preliminary data.</text>
</comment>
<dbReference type="PANTHER" id="PTHR30636:SF3">
    <property type="entry name" value="UPF0701 PROTEIN YICC"/>
    <property type="match status" value="1"/>
</dbReference>
<dbReference type="NCBIfam" id="TIGR00255">
    <property type="entry name" value="YicC/YloC family endoribonuclease"/>
    <property type="match status" value="1"/>
</dbReference>
<organism evidence="8 9">
    <name type="scientific">Halalkalibacter wakoensis JCM 9140</name>
    <dbReference type="NCBI Taxonomy" id="1236970"/>
    <lineage>
        <taxon>Bacteria</taxon>
        <taxon>Bacillati</taxon>
        <taxon>Bacillota</taxon>
        <taxon>Bacilli</taxon>
        <taxon>Bacillales</taxon>
        <taxon>Bacillaceae</taxon>
        <taxon>Halalkalibacter</taxon>
    </lineage>
</organism>
<dbReference type="Pfam" id="PF08340">
    <property type="entry name" value="YicC-like_C"/>
    <property type="match status" value="1"/>
</dbReference>
<dbReference type="PANTHER" id="PTHR30636">
    <property type="entry name" value="UPF0701 PROTEIN YICC"/>
    <property type="match status" value="1"/>
</dbReference>